<evidence type="ECO:0000259" key="2">
    <source>
        <dbReference type="Pfam" id="PF13946"/>
    </source>
</evidence>
<dbReference type="InterPro" id="IPR038255">
    <property type="entry name" value="PBS_linker_sf"/>
</dbReference>
<dbReference type="AlphaFoldDB" id="A0A557RGN5"/>
<dbReference type="Gene3D" id="1.10.3130.20">
    <property type="entry name" value="Phycobilisome linker domain"/>
    <property type="match status" value="1"/>
</dbReference>
<dbReference type="PRINTS" id="PR00722">
    <property type="entry name" value="CHYMOTRYPSIN"/>
</dbReference>
<dbReference type="Proteomes" id="UP000316688">
    <property type="component" value="Unassembled WGS sequence"/>
</dbReference>
<keyword evidence="4" id="KW-1185">Reference proteome</keyword>
<accession>A0A557RGN5</accession>
<keyword evidence="1" id="KW-0732">Signal</keyword>
<comment type="caution">
    <text evidence="3">The sequence shown here is derived from an EMBL/GenBank/DDBJ whole genome shotgun (WGS) entry which is preliminary data.</text>
</comment>
<feature type="domain" description="DUF4214" evidence="2">
    <location>
        <begin position="42"/>
        <end position="102"/>
    </location>
</feature>
<dbReference type="EMBL" id="VMKP01000003">
    <property type="protein sequence ID" value="TVO64325.1"/>
    <property type="molecule type" value="Genomic_DNA"/>
</dbReference>
<proteinExistence type="predicted"/>
<organism evidence="3 4">
    <name type="scientific">Spiribacter aquaticus</name>
    <dbReference type="NCBI Taxonomy" id="1935996"/>
    <lineage>
        <taxon>Bacteria</taxon>
        <taxon>Pseudomonadati</taxon>
        <taxon>Pseudomonadota</taxon>
        <taxon>Gammaproteobacteria</taxon>
        <taxon>Chromatiales</taxon>
        <taxon>Ectothiorhodospiraceae</taxon>
        <taxon>Spiribacter</taxon>
    </lineage>
</organism>
<dbReference type="InterPro" id="IPR028301">
    <property type="entry name" value="V8_his_AS"/>
</dbReference>
<dbReference type="InterPro" id="IPR001314">
    <property type="entry name" value="Peptidase_S1A"/>
</dbReference>
<dbReference type="Pfam" id="PF13365">
    <property type="entry name" value="Trypsin_2"/>
    <property type="match status" value="1"/>
</dbReference>
<gene>
    <name evidence="3" type="ORF">FPL11_06560</name>
</gene>
<dbReference type="PANTHER" id="PTHR15462:SF8">
    <property type="entry name" value="SERINE PROTEASE"/>
    <property type="match status" value="1"/>
</dbReference>
<dbReference type="InterPro" id="IPR050966">
    <property type="entry name" value="Glutamyl_endopeptidase"/>
</dbReference>
<dbReference type="RefSeq" id="WP_144347952.1">
    <property type="nucleotide sequence ID" value="NZ_VMKP01000003.1"/>
</dbReference>
<protein>
    <submittedName>
        <fullName evidence="3">DUF4214 domain-containing protein</fullName>
    </submittedName>
</protein>
<evidence type="ECO:0000313" key="4">
    <source>
        <dbReference type="Proteomes" id="UP000316688"/>
    </source>
</evidence>
<evidence type="ECO:0000256" key="1">
    <source>
        <dbReference type="ARBA" id="ARBA00022729"/>
    </source>
</evidence>
<dbReference type="InterPro" id="IPR025282">
    <property type="entry name" value="DUF4214"/>
</dbReference>
<reference evidence="3 4" key="1">
    <citation type="submission" date="2019-07" db="EMBL/GenBank/DDBJ databases">
        <title>Reclasification of Spiribacter aquaticus.</title>
        <authorList>
            <person name="Leon M.J."/>
            <person name="Sanchez-Porro C."/>
            <person name="Ventosa A."/>
        </authorList>
    </citation>
    <scope>NUCLEOTIDE SEQUENCE [LARGE SCALE GENOMIC DNA]</scope>
    <source>
        <strain evidence="3 4">SP30</strain>
    </source>
</reference>
<sequence length="528" mass="56362">MAYDGLIQTIYVANYGRPADPDGYAYWSDRLGDGSLTGILEDFSQSAEFENRFGDLDNQALVEGLYQQLFNRSADTEGLAFYTEALADGRWSLAEISLRIANGAQNTDATILENKLTAASRFTETVWGPDSSSVDATAEEAAAFIDIIGESPPPAASAIPGILADITTETLTLQQALAAETLPTRYEIAPESVYEPDTPLAADEAQTIYTEVEAAIAGARNGEALELDALFDWSLEDDYSALLTLTGESVLNDADSYRFTDTKGSDFGFLGDSAYDMVLSANNTTDYLFRPEMDGEDGRIWPTAGNPSPLIVQIESVFSDDGQLSQSQGSGVLVGPNTVLTAAHVIHTAESEGGWAQSVSIAPGYDQGASPYGQFDAVSLYGYPVDTFGGRISLEQSTYDMALLHLEEPLGYQYGYMDIGTSPQAGDVVVSGYPGYANGAQVNGDGIVSLRQAGESIGGRSYYIYEAEDVAPGSSGGPVWMFEDGVATVAGNISTTDWAYDASNDVERIEQKIIGSNELIDDSSLTFI</sequence>
<dbReference type="InterPro" id="IPR009003">
    <property type="entry name" value="Peptidase_S1_PA"/>
</dbReference>
<dbReference type="PANTHER" id="PTHR15462">
    <property type="entry name" value="SERINE PROTEASE"/>
    <property type="match status" value="1"/>
</dbReference>
<dbReference type="SUPFAM" id="SSF50494">
    <property type="entry name" value="Trypsin-like serine proteases"/>
    <property type="match status" value="1"/>
</dbReference>
<dbReference type="InterPro" id="IPR043504">
    <property type="entry name" value="Peptidase_S1_PA_chymotrypsin"/>
</dbReference>
<dbReference type="Gene3D" id="2.40.10.10">
    <property type="entry name" value="Trypsin-like serine proteases"/>
    <property type="match status" value="2"/>
</dbReference>
<name>A0A557RGN5_9GAMM</name>
<dbReference type="Pfam" id="PF13946">
    <property type="entry name" value="DUF4214"/>
    <property type="match status" value="1"/>
</dbReference>
<evidence type="ECO:0000313" key="3">
    <source>
        <dbReference type="EMBL" id="TVO64325.1"/>
    </source>
</evidence>
<dbReference type="PROSITE" id="PS00672">
    <property type="entry name" value="V8_HIS"/>
    <property type="match status" value="1"/>
</dbReference>